<dbReference type="PANTHER" id="PTHR31252:SF11">
    <property type="entry name" value="DUF4419 DOMAIN-CONTAINING PROTEIN"/>
    <property type="match status" value="1"/>
</dbReference>
<reference evidence="2" key="1">
    <citation type="submission" date="2023-06" db="EMBL/GenBank/DDBJ databases">
        <title>Genome-scale phylogeny and comparative genomics of the fungal order Sordariales.</title>
        <authorList>
            <consortium name="Lawrence Berkeley National Laboratory"/>
            <person name="Hensen N."/>
            <person name="Bonometti L."/>
            <person name="Westerberg I."/>
            <person name="Brannstrom I.O."/>
            <person name="Guillou S."/>
            <person name="Cros-Aarteil S."/>
            <person name="Calhoun S."/>
            <person name="Haridas S."/>
            <person name="Kuo A."/>
            <person name="Mondo S."/>
            <person name="Pangilinan J."/>
            <person name="Riley R."/>
            <person name="Labutti K."/>
            <person name="Andreopoulos B."/>
            <person name="Lipzen A."/>
            <person name="Chen C."/>
            <person name="Yanf M."/>
            <person name="Daum C."/>
            <person name="Ng V."/>
            <person name="Clum A."/>
            <person name="Steindorff A."/>
            <person name="Ohm R."/>
            <person name="Martin F."/>
            <person name="Silar P."/>
            <person name="Natvig D."/>
            <person name="Lalanne C."/>
            <person name="Gautier V."/>
            <person name="Ament-Velasquez S.L."/>
            <person name="Kruys A."/>
            <person name="Hutchinson M.I."/>
            <person name="Powell A.J."/>
            <person name="Barry K."/>
            <person name="Miller A.N."/>
            <person name="Grigoriev I.V."/>
            <person name="Debuchy R."/>
            <person name="Gladieux P."/>
            <person name="Thoren M.H."/>
            <person name="Johannesson H."/>
        </authorList>
    </citation>
    <scope>NUCLEOTIDE SEQUENCE</scope>
    <source>
        <strain evidence="2">CBS 540.89</strain>
    </source>
</reference>
<keyword evidence="3" id="KW-1185">Reference proteome</keyword>
<evidence type="ECO:0000313" key="3">
    <source>
        <dbReference type="Proteomes" id="UP001172159"/>
    </source>
</evidence>
<dbReference type="Proteomes" id="UP001172159">
    <property type="component" value="Unassembled WGS sequence"/>
</dbReference>
<evidence type="ECO:0000256" key="1">
    <source>
        <dbReference type="SAM" id="MobiDB-lite"/>
    </source>
</evidence>
<gene>
    <name evidence="2" type="ORF">B0T21DRAFT_383834</name>
</gene>
<organism evidence="2 3">
    <name type="scientific">Apiosordaria backusii</name>
    <dbReference type="NCBI Taxonomy" id="314023"/>
    <lineage>
        <taxon>Eukaryota</taxon>
        <taxon>Fungi</taxon>
        <taxon>Dikarya</taxon>
        <taxon>Ascomycota</taxon>
        <taxon>Pezizomycotina</taxon>
        <taxon>Sordariomycetes</taxon>
        <taxon>Sordariomycetidae</taxon>
        <taxon>Sordariales</taxon>
        <taxon>Lasiosphaeriaceae</taxon>
        <taxon>Apiosordaria</taxon>
    </lineage>
</organism>
<dbReference type="PANTHER" id="PTHR31252">
    <property type="entry name" value="DUF4419 DOMAIN-CONTAINING PROTEIN"/>
    <property type="match status" value="1"/>
</dbReference>
<dbReference type="Pfam" id="PF14388">
    <property type="entry name" value="DUF4419"/>
    <property type="match status" value="2"/>
</dbReference>
<dbReference type="InterPro" id="IPR025533">
    <property type="entry name" value="DUF4419"/>
</dbReference>
<name>A0AA40BLC7_9PEZI</name>
<dbReference type="EMBL" id="JAUKTV010000006">
    <property type="protein sequence ID" value="KAK0736241.1"/>
    <property type="molecule type" value="Genomic_DNA"/>
</dbReference>
<feature type="region of interest" description="Disordered" evidence="1">
    <location>
        <begin position="363"/>
        <end position="385"/>
    </location>
</feature>
<accession>A0AA40BLC7</accession>
<protein>
    <submittedName>
        <fullName evidence="2">Uncharacterized protein</fullName>
    </submittedName>
</protein>
<sequence length="385" mass="42839">MPAVIKPDPDPQSGKNRDEATSSPLSLLFHASSGHYRYPILRSSFSPQHDPRSTGPPPSLVGNKNGFAHTVIRAWQQDLHLRLRPDNVWLAILTQFSFFVNGNAEALRPIFVAHQGRQEVVVDARAGSVKTVDLGAVIQRLAAMVKKRLVDPDIADTLLPTFTTTTPYDRAIAAMVFLEATKEYFSSNIKFGCGFLSVTLLEERSDWADILRLLKYIVASFDSLNRADGVSGEKVQSYTDEELLTKSVARYRRLTLDGVEFPIIKRKRVPPGVVTVPVTLYQDVTSKAILLAGSMGMQVIEEGEDQTAAQPASGWWLLSAIPDPNIPLPPRPPRAHSATRPWWKLTWTFRTCTTTESRTIACPGSPRPGRCRGRKRRKRRGFVLA</sequence>
<comment type="caution">
    <text evidence="2">The sequence shown here is derived from an EMBL/GenBank/DDBJ whole genome shotgun (WGS) entry which is preliminary data.</text>
</comment>
<feature type="compositionally biased region" description="Basic residues" evidence="1">
    <location>
        <begin position="369"/>
        <end position="385"/>
    </location>
</feature>
<proteinExistence type="predicted"/>
<feature type="region of interest" description="Disordered" evidence="1">
    <location>
        <begin position="1"/>
        <end position="23"/>
    </location>
</feature>
<dbReference type="AlphaFoldDB" id="A0AA40BLC7"/>
<evidence type="ECO:0000313" key="2">
    <source>
        <dbReference type="EMBL" id="KAK0736241.1"/>
    </source>
</evidence>